<dbReference type="InParanoid" id="G8JR79"/>
<dbReference type="InterPro" id="IPR019151">
    <property type="entry name" value="Proteasome_assmbl_chaperone_2"/>
</dbReference>
<dbReference type="OrthoDB" id="10260712at2759"/>
<dbReference type="GeneID" id="11468740"/>
<dbReference type="InterPro" id="IPR038389">
    <property type="entry name" value="PSMG2_sf"/>
</dbReference>
<dbReference type="GO" id="GO:0043248">
    <property type="term" value="P:proteasome assembly"/>
    <property type="evidence" value="ECO:0007669"/>
    <property type="project" value="EnsemblFungi"/>
</dbReference>
<dbReference type="Proteomes" id="UP000006790">
    <property type="component" value="Chromosome 3"/>
</dbReference>
<evidence type="ECO:0000256" key="1">
    <source>
        <dbReference type="ARBA" id="ARBA00019186"/>
    </source>
</evidence>
<dbReference type="RefSeq" id="XP_003645465.1">
    <property type="nucleotide sequence ID" value="XM_003645417.1"/>
</dbReference>
<comment type="similarity">
    <text evidence="3 4">Belongs to the PSMG2 family.</text>
</comment>
<evidence type="ECO:0000313" key="6">
    <source>
        <dbReference type="Proteomes" id="UP000006790"/>
    </source>
</evidence>
<sequence>MSTLVIPLVSAGNVPQLFTDVVLHSLANEFKFVKELDSRWLHPFVGPLDYVADQETTLYRDIPNRKYTASLELFHNESRGLYLLQQRSPVLQGYENEFCKYVLIPLIQELTPKRVLVLDSVGAFESNVPMKVDSSGSRFSFATCDATSIEDVAQEFQERLQLDKDTELSINRSLFKFTDSSFQDGISTTQFIFKLSYHLLHTSIPVSSDFAGIFYFSMFIHEGDNHQDALLTCEILPQLMPSFPAIKKVVTPVSWSGVYGLKTVPDGFCEGLYV</sequence>
<evidence type="ECO:0000256" key="3">
    <source>
        <dbReference type="ARBA" id="ARBA00025745"/>
    </source>
</evidence>
<dbReference type="GO" id="GO:0005829">
    <property type="term" value="C:cytosol"/>
    <property type="evidence" value="ECO:0007669"/>
    <property type="project" value="EnsemblFungi"/>
</dbReference>
<proteinExistence type="inferred from homology"/>
<dbReference type="Pfam" id="PF09754">
    <property type="entry name" value="PAC2"/>
    <property type="match status" value="1"/>
</dbReference>
<dbReference type="FunCoup" id="G8JR79">
    <property type="interactions" value="113"/>
</dbReference>
<keyword evidence="2 4" id="KW-0143">Chaperone</keyword>
<dbReference type="STRING" id="931890.G8JR79"/>
<evidence type="ECO:0000313" key="5">
    <source>
        <dbReference type="EMBL" id="AET38648.1"/>
    </source>
</evidence>
<keyword evidence="6" id="KW-1185">Reference proteome</keyword>
<dbReference type="OMA" id="PISWKGV"/>
<dbReference type="EMBL" id="CP002499">
    <property type="protein sequence ID" value="AET38648.1"/>
    <property type="molecule type" value="Genomic_DNA"/>
</dbReference>
<accession>G8JR79</accession>
<dbReference type="Gene3D" id="3.40.50.10900">
    <property type="entry name" value="PAC-like subunit"/>
    <property type="match status" value="1"/>
</dbReference>
<dbReference type="PIRSF" id="PIRSF010044">
    <property type="entry name" value="UCP010044"/>
    <property type="match status" value="1"/>
</dbReference>
<gene>
    <name evidence="5" type="ordered locus">Ecym_3145</name>
</gene>
<dbReference type="PANTHER" id="PTHR12970:SF1">
    <property type="entry name" value="PROTEASOME ASSEMBLY CHAPERONE 2"/>
    <property type="match status" value="1"/>
</dbReference>
<organism evidence="5 6">
    <name type="scientific">Eremothecium cymbalariae (strain CBS 270.75 / DBVPG 7215 / KCTC 17166 / NRRL Y-17582)</name>
    <name type="common">Yeast</name>
    <dbReference type="NCBI Taxonomy" id="931890"/>
    <lineage>
        <taxon>Eukaryota</taxon>
        <taxon>Fungi</taxon>
        <taxon>Dikarya</taxon>
        <taxon>Ascomycota</taxon>
        <taxon>Saccharomycotina</taxon>
        <taxon>Saccharomycetes</taxon>
        <taxon>Saccharomycetales</taxon>
        <taxon>Saccharomycetaceae</taxon>
        <taxon>Eremothecium</taxon>
    </lineage>
</organism>
<evidence type="ECO:0000256" key="2">
    <source>
        <dbReference type="ARBA" id="ARBA00023186"/>
    </source>
</evidence>
<dbReference type="eggNOG" id="KOG3112">
    <property type="taxonomic scope" value="Eukaryota"/>
</dbReference>
<dbReference type="GO" id="GO:0005634">
    <property type="term" value="C:nucleus"/>
    <property type="evidence" value="ECO:0007669"/>
    <property type="project" value="TreeGrafter"/>
</dbReference>
<evidence type="ECO:0000256" key="4">
    <source>
        <dbReference type="PIRNR" id="PIRNR010044"/>
    </source>
</evidence>
<dbReference type="AlphaFoldDB" id="G8JR79"/>
<protein>
    <recommendedName>
        <fullName evidence="1 4">Proteasome assembly chaperone 2</fullName>
    </recommendedName>
</protein>
<dbReference type="InterPro" id="IPR016562">
    <property type="entry name" value="Proteasome_assmbl_chp_2_euk"/>
</dbReference>
<dbReference type="KEGG" id="erc:Ecym_3145"/>
<name>G8JR79_ERECY</name>
<reference evidence="6" key="1">
    <citation type="journal article" date="2012" name="G3 (Bethesda)">
        <title>Pichia sorbitophila, an interspecies yeast hybrid reveals early steps of genome resolution following polyploidization.</title>
        <authorList>
            <person name="Leh Louis V."/>
            <person name="Despons L."/>
            <person name="Friedrich A."/>
            <person name="Martin T."/>
            <person name="Durrens P."/>
            <person name="Casaregola S."/>
            <person name="Neuveglise C."/>
            <person name="Fairhead C."/>
            <person name="Marck C."/>
            <person name="Cruz J.A."/>
            <person name="Straub M.L."/>
            <person name="Kugler V."/>
            <person name="Sacerdot C."/>
            <person name="Uzunov Z."/>
            <person name="Thierry A."/>
            <person name="Weiss S."/>
            <person name="Bleykasten C."/>
            <person name="De Montigny J."/>
            <person name="Jacques N."/>
            <person name="Jung P."/>
            <person name="Lemaire M."/>
            <person name="Mallet S."/>
            <person name="Morel G."/>
            <person name="Richard G.F."/>
            <person name="Sarkar A."/>
            <person name="Savel G."/>
            <person name="Schacherer J."/>
            <person name="Seret M.L."/>
            <person name="Talla E."/>
            <person name="Samson G."/>
            <person name="Jubin C."/>
            <person name="Poulain J."/>
            <person name="Vacherie B."/>
            <person name="Barbe V."/>
            <person name="Pelletier E."/>
            <person name="Sherman D.J."/>
            <person name="Westhof E."/>
            <person name="Weissenbach J."/>
            <person name="Baret P.V."/>
            <person name="Wincker P."/>
            <person name="Gaillardin C."/>
            <person name="Dujon B."/>
            <person name="Souciet J.L."/>
        </authorList>
    </citation>
    <scope>NUCLEOTIDE SEQUENCE [LARGE SCALE GENOMIC DNA]</scope>
    <source>
        <strain evidence="6">CBS 270.75 / DBVPG 7215 / KCTC 17166 / NRRL Y-17582</strain>
    </source>
</reference>
<comment type="subunit">
    <text evidence="4">Component of the 20S proteasome chaperone.</text>
</comment>
<dbReference type="PANTHER" id="PTHR12970">
    <property type="entry name" value="PROTEASOME ASSEMBLY CHAPERONE 2"/>
    <property type="match status" value="1"/>
</dbReference>
<comment type="function">
    <text evidence="4">Involved in 20S proteasome assembly.</text>
</comment>
<dbReference type="HOGENOM" id="CLU_062640_2_1_1"/>